<name>A0A3S9P435_9BACT</name>
<dbReference type="AlphaFoldDB" id="A0A3S9P435"/>
<organism evidence="2 3">
    <name type="scientific">Flammeovirga pectinis</name>
    <dbReference type="NCBI Taxonomy" id="2494373"/>
    <lineage>
        <taxon>Bacteria</taxon>
        <taxon>Pseudomonadati</taxon>
        <taxon>Bacteroidota</taxon>
        <taxon>Cytophagia</taxon>
        <taxon>Cytophagales</taxon>
        <taxon>Flammeovirgaceae</taxon>
        <taxon>Flammeovirga</taxon>
    </lineage>
</organism>
<dbReference type="EMBL" id="CP034562">
    <property type="protein sequence ID" value="AZQ62842.1"/>
    <property type="molecule type" value="Genomic_DNA"/>
</dbReference>
<dbReference type="RefSeq" id="WP_126614744.1">
    <property type="nucleotide sequence ID" value="NZ_CP034562.1"/>
</dbReference>
<feature type="signal peptide" evidence="1">
    <location>
        <begin position="1"/>
        <end position="24"/>
    </location>
</feature>
<evidence type="ECO:0000313" key="2">
    <source>
        <dbReference type="EMBL" id="AZQ62842.1"/>
    </source>
</evidence>
<reference evidence="2 3" key="1">
    <citation type="submission" date="2018-12" db="EMBL/GenBank/DDBJ databases">
        <title>Flammeovirga pectinis sp. nov., isolated from the gut of the Korean scallop, Patinopecten yessoensis.</title>
        <authorList>
            <person name="Bae J.-W."/>
            <person name="Jeong Y.-S."/>
            <person name="Kang W."/>
        </authorList>
    </citation>
    <scope>NUCLEOTIDE SEQUENCE [LARGE SCALE GENOMIC DNA]</scope>
    <source>
        <strain evidence="2 3">L12M1</strain>
    </source>
</reference>
<dbReference type="OrthoDB" id="9815195at2"/>
<dbReference type="PANTHER" id="PTHR38477:SF1">
    <property type="entry name" value="MUREIN L,D-TRANSPEPTIDASE CATALYTIC DOMAIN FAMILY PROTEIN"/>
    <property type="match status" value="1"/>
</dbReference>
<proteinExistence type="predicted"/>
<gene>
    <name evidence="2" type="ORF">EI427_11535</name>
</gene>
<dbReference type="KEGG" id="fll:EI427_11535"/>
<sequence>MNLIKFKLLKLQFLFLFLFVNAFASNHIPKHNIVNTESENLILTFYTIADLESKGLSYDAFKEGVTGYLNLLNEGEIQNKKVLSIIDFSQPSNQKRLYIIDIEKSCLLLNTYVAHGVNSGMLYANKFSNILNSRQSSLGFYKASETYNGKYGLSLKLDGLEKNINHKARERAIVLHPAKYVSQNFINNNGYTGRSFGCPAVSYKDHQKIINYIKGGSVMFIYTNKVDKAPTDLSTLPENTTALFSTYSCIAPKKIQPVYTSNE</sequence>
<dbReference type="PANTHER" id="PTHR38477">
    <property type="entry name" value="HYPOTHETICAL EXPORTED PROTEIN"/>
    <property type="match status" value="1"/>
</dbReference>
<evidence type="ECO:0000256" key="1">
    <source>
        <dbReference type="SAM" id="SignalP"/>
    </source>
</evidence>
<dbReference type="Pfam" id="PF13645">
    <property type="entry name" value="YkuD_2"/>
    <property type="match status" value="1"/>
</dbReference>
<evidence type="ECO:0000313" key="3">
    <source>
        <dbReference type="Proteomes" id="UP000267268"/>
    </source>
</evidence>
<keyword evidence="3" id="KW-1185">Reference proteome</keyword>
<dbReference type="Proteomes" id="UP000267268">
    <property type="component" value="Chromosome 1"/>
</dbReference>
<keyword evidence="1" id="KW-0732">Signal</keyword>
<accession>A0A3S9P435</accession>
<dbReference type="InterPro" id="IPR032676">
    <property type="entry name" value="YkuD_2"/>
</dbReference>
<feature type="chain" id="PRO_5018997553" evidence="1">
    <location>
        <begin position="25"/>
        <end position="263"/>
    </location>
</feature>
<protein>
    <submittedName>
        <fullName evidence="2">Murein L,D-transpeptidase catalytic domain family protein</fullName>
    </submittedName>
</protein>